<evidence type="ECO:0000256" key="6">
    <source>
        <dbReference type="SAM" id="Phobius"/>
    </source>
</evidence>
<dbReference type="GO" id="GO:0006654">
    <property type="term" value="P:phosphatidic acid biosynthetic process"/>
    <property type="evidence" value="ECO:0007669"/>
    <property type="project" value="TreeGrafter"/>
</dbReference>
<proteinExistence type="predicted"/>
<comment type="pathway">
    <text evidence="1">Lipid metabolism.</text>
</comment>
<gene>
    <name evidence="8" type="ORF">BTO18_14935</name>
</gene>
<dbReference type="PANTHER" id="PTHR10434">
    <property type="entry name" value="1-ACYL-SN-GLYCEROL-3-PHOSPHATE ACYLTRANSFERASE"/>
    <property type="match status" value="1"/>
</dbReference>
<keyword evidence="6" id="KW-1133">Transmembrane helix</keyword>
<keyword evidence="9" id="KW-1185">Reference proteome</keyword>
<keyword evidence="2" id="KW-0444">Lipid biosynthesis</keyword>
<keyword evidence="5 8" id="KW-0012">Acyltransferase</keyword>
<dbReference type="SUPFAM" id="SSF69593">
    <property type="entry name" value="Glycerol-3-phosphate (1)-acyltransferase"/>
    <property type="match status" value="1"/>
</dbReference>
<reference evidence="8 9" key="1">
    <citation type="submission" date="2016-12" db="EMBL/GenBank/DDBJ databases">
        <title>Trade-off between light-utilization and light-protection in marine flavobacteria.</title>
        <authorList>
            <person name="Kumagai Y."/>
            <person name="Yoshizawa S."/>
            <person name="Kogure K."/>
            <person name="Iwasaki W."/>
        </authorList>
    </citation>
    <scope>NUCLEOTIDE SEQUENCE [LARGE SCALE GENOMIC DNA]</scope>
    <source>
        <strain evidence="8 9">NBRC 108759</strain>
    </source>
</reference>
<keyword evidence="3 8" id="KW-0808">Transferase</keyword>
<protein>
    <submittedName>
        <fullName evidence="8">1-acyl-sn-glycerol-3-phosphate acyltransferase</fullName>
    </submittedName>
</protein>
<evidence type="ECO:0000313" key="8">
    <source>
        <dbReference type="EMBL" id="PQJ80391.1"/>
    </source>
</evidence>
<evidence type="ECO:0000256" key="1">
    <source>
        <dbReference type="ARBA" id="ARBA00005189"/>
    </source>
</evidence>
<evidence type="ECO:0000256" key="4">
    <source>
        <dbReference type="ARBA" id="ARBA00023098"/>
    </source>
</evidence>
<evidence type="ECO:0000256" key="3">
    <source>
        <dbReference type="ARBA" id="ARBA00022679"/>
    </source>
</evidence>
<keyword evidence="6" id="KW-0812">Transmembrane</keyword>
<dbReference type="PANTHER" id="PTHR10434:SF64">
    <property type="entry name" value="1-ACYL-SN-GLYCEROL-3-PHOSPHATE ACYLTRANSFERASE-RELATED"/>
    <property type="match status" value="1"/>
</dbReference>
<evidence type="ECO:0000256" key="2">
    <source>
        <dbReference type="ARBA" id="ARBA00022516"/>
    </source>
</evidence>
<feature type="domain" description="Phospholipid/glycerol acyltransferase" evidence="7">
    <location>
        <begin position="77"/>
        <end position="191"/>
    </location>
</feature>
<name>A0A2S7WSV6_9FLAO</name>
<evidence type="ECO:0000259" key="7">
    <source>
        <dbReference type="SMART" id="SM00563"/>
    </source>
</evidence>
<feature type="transmembrane region" description="Helical" evidence="6">
    <location>
        <begin position="12"/>
        <end position="34"/>
    </location>
</feature>
<evidence type="ECO:0000256" key="5">
    <source>
        <dbReference type="ARBA" id="ARBA00023315"/>
    </source>
</evidence>
<dbReference type="GO" id="GO:0003841">
    <property type="term" value="F:1-acylglycerol-3-phosphate O-acyltransferase activity"/>
    <property type="evidence" value="ECO:0007669"/>
    <property type="project" value="TreeGrafter"/>
</dbReference>
<dbReference type="SMART" id="SM00563">
    <property type="entry name" value="PlsC"/>
    <property type="match status" value="1"/>
</dbReference>
<dbReference type="InterPro" id="IPR002123">
    <property type="entry name" value="Plipid/glycerol_acylTrfase"/>
</dbReference>
<comment type="caution">
    <text evidence="8">The sequence shown here is derived from an EMBL/GenBank/DDBJ whole genome shotgun (WGS) entry which is preliminary data.</text>
</comment>
<accession>A0A2S7WSV6</accession>
<keyword evidence="6" id="KW-0472">Membrane</keyword>
<dbReference type="CDD" id="cd07989">
    <property type="entry name" value="LPLAT_AGPAT-like"/>
    <property type="match status" value="1"/>
</dbReference>
<dbReference type="OrthoDB" id="9803035at2"/>
<organism evidence="8 9">
    <name type="scientific">Polaribacter porphyrae</name>
    <dbReference type="NCBI Taxonomy" id="1137780"/>
    <lineage>
        <taxon>Bacteria</taxon>
        <taxon>Pseudomonadati</taxon>
        <taxon>Bacteroidota</taxon>
        <taxon>Flavobacteriia</taxon>
        <taxon>Flavobacteriales</taxon>
        <taxon>Flavobacteriaceae</taxon>
    </lineage>
</organism>
<keyword evidence="4" id="KW-0443">Lipid metabolism</keyword>
<evidence type="ECO:0000313" key="9">
    <source>
        <dbReference type="Proteomes" id="UP000238882"/>
    </source>
</evidence>
<dbReference type="EMBL" id="MSCN01000001">
    <property type="protein sequence ID" value="PQJ80391.1"/>
    <property type="molecule type" value="Genomic_DNA"/>
</dbReference>
<dbReference type="AlphaFoldDB" id="A0A2S7WSV6"/>
<dbReference type="Pfam" id="PF01553">
    <property type="entry name" value="Acyltransferase"/>
    <property type="match status" value="1"/>
</dbReference>
<sequence>MKFLRIPFLLIWRIWFYILLFVTIILMVPFLLVLTSKESYYAAFWKLVRIWSKILIYGMGFRMEITYDEKTDRNKSYMFCPNHASLMDPFVLIAMSKNPIVFVGKQEFVKIPIFGFFYKRVVIMVDRSSYKSRKRVYELAKRRLQNGVSMAIFPEGLVPTENVVLAPFKNGAFSLAIEYEIPIVPQIYYDGKRLFSWDFFKGGPGVFRIHQHKFIETKGLQQSDLPKLRQQTFNVIYNDLINDEKYMKDTNRPNNEREFKSPI</sequence>
<dbReference type="Proteomes" id="UP000238882">
    <property type="component" value="Unassembled WGS sequence"/>
</dbReference>